<gene>
    <name evidence="3" type="ORF">DW707_17840</name>
    <name evidence="2" type="ORF">DWY96_05540</name>
</gene>
<sequence>MFSSYLISPYHSINYQLQKSEAFQSVHHVSFILCYIVLYNFLSLIFSLIRDRKLVWEDIT</sequence>
<feature type="transmembrane region" description="Helical" evidence="1">
    <location>
        <begin position="29"/>
        <end position="49"/>
    </location>
</feature>
<accession>A0A3R5W3D1</accession>
<keyword evidence="1" id="KW-1133">Transmembrane helix</keyword>
<reference evidence="4 5" key="1">
    <citation type="submission" date="2018-08" db="EMBL/GenBank/DDBJ databases">
        <title>A genome reference for cultivated species of the human gut microbiota.</title>
        <authorList>
            <person name="Zou Y."/>
            <person name="Xue W."/>
            <person name="Luo G."/>
        </authorList>
    </citation>
    <scope>NUCLEOTIDE SEQUENCE [LARGE SCALE GENOMIC DNA]</scope>
    <source>
        <strain evidence="2 4">AF28-15</strain>
        <strain evidence="3 5">AM27-11</strain>
    </source>
</reference>
<name>A0A3R5W3D1_9FIRM</name>
<dbReference type="AlphaFoldDB" id="A0A3R5W3D1"/>
<dbReference type="Proteomes" id="UP000286271">
    <property type="component" value="Unassembled WGS sequence"/>
</dbReference>
<evidence type="ECO:0000313" key="3">
    <source>
        <dbReference type="EMBL" id="RHE89907.1"/>
    </source>
</evidence>
<evidence type="ECO:0000313" key="5">
    <source>
        <dbReference type="Proteomes" id="UP000286271"/>
    </source>
</evidence>
<dbReference type="Proteomes" id="UP000283738">
    <property type="component" value="Unassembled WGS sequence"/>
</dbReference>
<keyword evidence="1" id="KW-0472">Membrane</keyword>
<evidence type="ECO:0000313" key="4">
    <source>
        <dbReference type="Proteomes" id="UP000283738"/>
    </source>
</evidence>
<organism evidence="2 4">
    <name type="scientific">Roseburia inulinivorans</name>
    <dbReference type="NCBI Taxonomy" id="360807"/>
    <lineage>
        <taxon>Bacteria</taxon>
        <taxon>Bacillati</taxon>
        <taxon>Bacillota</taxon>
        <taxon>Clostridia</taxon>
        <taxon>Lachnospirales</taxon>
        <taxon>Lachnospiraceae</taxon>
        <taxon>Roseburia</taxon>
    </lineage>
</organism>
<protein>
    <submittedName>
        <fullName evidence="2">Uncharacterized protein</fullName>
    </submittedName>
</protein>
<dbReference type="EMBL" id="QRTF01000008">
    <property type="protein sequence ID" value="RGQ51824.1"/>
    <property type="molecule type" value="Genomic_DNA"/>
</dbReference>
<evidence type="ECO:0000256" key="1">
    <source>
        <dbReference type="SAM" id="Phobius"/>
    </source>
</evidence>
<evidence type="ECO:0000313" key="2">
    <source>
        <dbReference type="EMBL" id="RGQ51824.1"/>
    </source>
</evidence>
<keyword evidence="1" id="KW-0812">Transmembrane</keyword>
<dbReference type="EMBL" id="QSKW01000057">
    <property type="protein sequence ID" value="RHE89907.1"/>
    <property type="molecule type" value="Genomic_DNA"/>
</dbReference>
<comment type="caution">
    <text evidence="2">The sequence shown here is derived from an EMBL/GenBank/DDBJ whole genome shotgun (WGS) entry which is preliminary data.</text>
</comment>
<proteinExistence type="predicted"/>